<evidence type="ECO:0000313" key="10">
    <source>
        <dbReference type="Proteomes" id="UP000189114"/>
    </source>
</evidence>
<dbReference type="Proteomes" id="UP000189114">
    <property type="component" value="Unassembled WGS sequence"/>
</dbReference>
<evidence type="ECO:0000259" key="8">
    <source>
        <dbReference type="Pfam" id="PF00884"/>
    </source>
</evidence>
<comment type="caution">
    <text evidence="9">The sequence shown here is derived from an EMBL/GenBank/DDBJ whole genome shotgun (WGS) entry which is preliminary data.</text>
</comment>
<reference evidence="10" key="1">
    <citation type="submission" date="2016-10" db="EMBL/GenBank/DDBJ databases">
        <title>Rodentibacter gen. nov. and new species.</title>
        <authorList>
            <person name="Christensen H."/>
        </authorList>
    </citation>
    <scope>NUCLEOTIDE SEQUENCE [LARGE SCALE GENOMIC DNA]</scope>
    <source>
        <strain evidence="10">Ppn152</strain>
    </source>
</reference>
<feature type="transmembrane region" description="Helical" evidence="7">
    <location>
        <begin position="6"/>
        <end position="25"/>
    </location>
</feature>
<evidence type="ECO:0000256" key="6">
    <source>
        <dbReference type="ARBA" id="ARBA00023136"/>
    </source>
</evidence>
<dbReference type="AlphaFoldDB" id="A0A1V3KD71"/>
<proteinExistence type="predicted"/>
<evidence type="ECO:0000256" key="2">
    <source>
        <dbReference type="ARBA" id="ARBA00022475"/>
    </source>
</evidence>
<name>A0A1V3KD71_9PAST</name>
<evidence type="ECO:0000256" key="7">
    <source>
        <dbReference type="SAM" id="Phobius"/>
    </source>
</evidence>
<protein>
    <recommendedName>
        <fullName evidence="8">Sulfatase N-terminal domain-containing protein</fullName>
    </recommendedName>
</protein>
<keyword evidence="4 7" id="KW-0812">Transmembrane</keyword>
<evidence type="ECO:0000313" key="9">
    <source>
        <dbReference type="EMBL" id="OOF74417.1"/>
    </source>
</evidence>
<dbReference type="CDD" id="cd16017">
    <property type="entry name" value="LptA"/>
    <property type="match status" value="1"/>
</dbReference>
<dbReference type="Gene3D" id="3.40.720.10">
    <property type="entry name" value="Alkaline Phosphatase, subunit A"/>
    <property type="match status" value="1"/>
</dbReference>
<dbReference type="InterPro" id="IPR000917">
    <property type="entry name" value="Sulfatase_N"/>
</dbReference>
<dbReference type="GO" id="GO:0009244">
    <property type="term" value="P:lipopolysaccharide core region biosynthetic process"/>
    <property type="evidence" value="ECO:0007669"/>
    <property type="project" value="TreeGrafter"/>
</dbReference>
<comment type="subcellular location">
    <subcellularLocation>
        <location evidence="1">Cell membrane</location>
        <topology evidence="1">Multi-pass membrane protein</topology>
    </subcellularLocation>
</comment>
<evidence type="ECO:0000256" key="5">
    <source>
        <dbReference type="ARBA" id="ARBA00022989"/>
    </source>
</evidence>
<sequence length="422" mass="48796">MVDRFIYPLLFGFLEITIFLSLGFIRKKQYKFSWLFDFIFYALMIYVFVRAYTTKSHERFISPNTVYSRLKSNYFSFGYFVGKILPYEIFSLSDIPLYYGDKPNKTNDLPKIKNIILIMGESATSSHFSAFGYERNTSPFLNKLKNEVGAIVKESYSSGLLTAISLPTFFNAIPYPNGLRQIVKGDTNLFNLAKEQGFGTYFYSAQARDDMHMINFLGGAWIDKIRFPDNEGYSLRDSMPDNKLLPEFKKINLDQGYHFIVLHHRGSHIPYGALLDEKDKVFGKNNVIDNYDNTILNTDAFISDVYNYLSERNIDDWLLVYTSDHGQYVKNDTYKQGTLDEENYIVPLVLYSPNKDLQKITSDIFLSCNRSFHHQLSSFFINIMGYHYQISNCKEGIVNGNILTGDAGYLKINSDGTQKYIH</sequence>
<evidence type="ECO:0000256" key="4">
    <source>
        <dbReference type="ARBA" id="ARBA00022692"/>
    </source>
</evidence>
<dbReference type="GO" id="GO:0016776">
    <property type="term" value="F:phosphotransferase activity, phosphate group as acceptor"/>
    <property type="evidence" value="ECO:0007669"/>
    <property type="project" value="TreeGrafter"/>
</dbReference>
<evidence type="ECO:0000256" key="3">
    <source>
        <dbReference type="ARBA" id="ARBA00022679"/>
    </source>
</evidence>
<dbReference type="PANTHER" id="PTHR30443:SF0">
    <property type="entry name" value="PHOSPHOETHANOLAMINE TRANSFERASE EPTA"/>
    <property type="match status" value="1"/>
</dbReference>
<feature type="transmembrane region" description="Helical" evidence="7">
    <location>
        <begin position="32"/>
        <end position="52"/>
    </location>
</feature>
<keyword evidence="3" id="KW-0808">Transferase</keyword>
<dbReference type="Pfam" id="PF00884">
    <property type="entry name" value="Sulfatase"/>
    <property type="match status" value="1"/>
</dbReference>
<dbReference type="EMBL" id="MLAE01000122">
    <property type="protein sequence ID" value="OOF74417.1"/>
    <property type="molecule type" value="Genomic_DNA"/>
</dbReference>
<keyword evidence="5 7" id="KW-1133">Transmembrane helix</keyword>
<dbReference type="InterPro" id="IPR058130">
    <property type="entry name" value="PEA_transf_C"/>
</dbReference>
<gene>
    <name evidence="9" type="ORF">BKG96_11110</name>
</gene>
<dbReference type="GO" id="GO:0005886">
    <property type="term" value="C:plasma membrane"/>
    <property type="evidence" value="ECO:0007669"/>
    <property type="project" value="UniProtKB-SubCell"/>
</dbReference>
<evidence type="ECO:0000256" key="1">
    <source>
        <dbReference type="ARBA" id="ARBA00004651"/>
    </source>
</evidence>
<keyword evidence="6 7" id="KW-0472">Membrane</keyword>
<dbReference type="PANTHER" id="PTHR30443">
    <property type="entry name" value="INNER MEMBRANE PROTEIN"/>
    <property type="match status" value="1"/>
</dbReference>
<organism evidence="9 10">
    <name type="scientific">Rodentibacter caecimuris</name>
    <dbReference type="NCBI Taxonomy" id="1796644"/>
    <lineage>
        <taxon>Bacteria</taxon>
        <taxon>Pseudomonadati</taxon>
        <taxon>Pseudomonadota</taxon>
        <taxon>Gammaproteobacteria</taxon>
        <taxon>Pasteurellales</taxon>
        <taxon>Pasteurellaceae</taxon>
        <taxon>Rodentibacter</taxon>
    </lineage>
</organism>
<feature type="domain" description="Sulfatase N-terminal" evidence="8">
    <location>
        <begin position="113"/>
        <end position="358"/>
    </location>
</feature>
<keyword evidence="2" id="KW-1003">Cell membrane</keyword>
<dbReference type="InterPro" id="IPR017850">
    <property type="entry name" value="Alkaline_phosphatase_core_sf"/>
</dbReference>
<dbReference type="InterPro" id="IPR040423">
    <property type="entry name" value="PEA_transferase"/>
</dbReference>
<accession>A0A1V3KD71</accession>
<dbReference type="SUPFAM" id="SSF53649">
    <property type="entry name" value="Alkaline phosphatase-like"/>
    <property type="match status" value="1"/>
</dbReference>